<evidence type="ECO:0008006" key="3">
    <source>
        <dbReference type="Google" id="ProtNLM"/>
    </source>
</evidence>
<evidence type="ECO:0000313" key="2">
    <source>
        <dbReference type="Proteomes" id="UP000253507"/>
    </source>
</evidence>
<dbReference type="AlphaFoldDB" id="A0A367E6X6"/>
<dbReference type="NCBIfam" id="TIGR04267">
    <property type="entry name" value="mod_HExxH"/>
    <property type="match status" value="1"/>
</dbReference>
<dbReference type="InterPro" id="IPR026337">
    <property type="entry name" value="AKG_HExxH"/>
</dbReference>
<organism evidence="1 2">
    <name type="scientific">Streptomyces reniochalinae</name>
    <dbReference type="NCBI Taxonomy" id="2250578"/>
    <lineage>
        <taxon>Bacteria</taxon>
        <taxon>Bacillati</taxon>
        <taxon>Actinomycetota</taxon>
        <taxon>Actinomycetes</taxon>
        <taxon>Kitasatosporales</taxon>
        <taxon>Streptomycetaceae</taxon>
        <taxon>Streptomyces</taxon>
    </lineage>
</organism>
<dbReference type="EMBL" id="QOIM01000056">
    <property type="protein sequence ID" value="RCG13455.1"/>
    <property type="molecule type" value="Genomic_DNA"/>
</dbReference>
<dbReference type="Proteomes" id="UP000253507">
    <property type="component" value="Unassembled WGS sequence"/>
</dbReference>
<sequence>MGETRPLPREAAALGAWLHSRRLVLLKALLTRVERARPPARTARALDAHWALLEQAESNDPAAARSALGYPAVGNWLARTLEAGPEGLPAALAGSGPLAAAVATAAGTAFQIDLPTSGGRLTLPGLGTFLTDAPCVRLEAAGGDVSFTPQSGRTVRLPRAAVLGHGYDAEQAPWRPLRGLPGGFAVLDDRDPHLGDGTREAGLGGLRPVTLTAPGEADVWHRMWKRALRLLREADRERAAEVTGLVRSLVPVLWKPQGRASATRMAAPWAVLATRPHTPEELAEVLVHEVQHSKLAVLEGVVRLSRPGTEAVFQVGWRSDPRPLDAVLQGTYAHLALADLWDRLARRAAATPAERAAARGRRADFLTQVDHALFLLLGSGQLTRQGTEFVEGMRRRHARLTASGGRDARGVAVAADKLTNGHFG</sequence>
<proteinExistence type="predicted"/>
<accession>A0A367E6X6</accession>
<name>A0A367E6X6_9ACTN</name>
<keyword evidence="2" id="KW-1185">Reference proteome</keyword>
<gene>
    <name evidence="1" type="ORF">DQ392_32670</name>
</gene>
<dbReference type="OrthoDB" id="796761at2"/>
<protein>
    <recommendedName>
        <fullName evidence="3">HEXXH motif domain-containing protein</fullName>
    </recommendedName>
</protein>
<reference evidence="1 2" key="1">
    <citation type="submission" date="2018-06" db="EMBL/GenBank/DDBJ databases">
        <title>Streptomyces reniochalinae sp. nov. and Streptomyces diacarnus sp. nov. from marine sponges.</title>
        <authorList>
            <person name="Li L."/>
        </authorList>
    </citation>
    <scope>NUCLEOTIDE SEQUENCE [LARGE SCALE GENOMIC DNA]</scope>
    <source>
        <strain evidence="1 2">LHW50302</strain>
    </source>
</reference>
<evidence type="ECO:0000313" key="1">
    <source>
        <dbReference type="EMBL" id="RCG13455.1"/>
    </source>
</evidence>
<comment type="caution">
    <text evidence="1">The sequence shown here is derived from an EMBL/GenBank/DDBJ whole genome shotgun (WGS) entry which is preliminary data.</text>
</comment>